<dbReference type="Proteomes" id="UP000826271">
    <property type="component" value="Unassembled WGS sequence"/>
</dbReference>
<proteinExistence type="predicted"/>
<reference evidence="2" key="1">
    <citation type="submission" date="2019-10" db="EMBL/GenBank/DDBJ databases">
        <authorList>
            <person name="Zhang R."/>
            <person name="Pan Y."/>
            <person name="Wang J."/>
            <person name="Ma R."/>
            <person name="Yu S."/>
        </authorList>
    </citation>
    <scope>NUCLEOTIDE SEQUENCE</scope>
    <source>
        <strain evidence="2">LA-IB0</strain>
        <tissue evidence="2">Leaf</tissue>
    </source>
</reference>
<name>A0AAV6XTP0_9LAMI</name>
<dbReference type="AlphaFoldDB" id="A0AAV6XTP0"/>
<evidence type="ECO:0000313" key="3">
    <source>
        <dbReference type="Proteomes" id="UP000826271"/>
    </source>
</evidence>
<dbReference type="InterPro" id="IPR008811">
    <property type="entry name" value="Glycosyl_hydrolases_36"/>
</dbReference>
<keyword evidence="1" id="KW-0119">Carbohydrate metabolism</keyword>
<dbReference type="PANTHER" id="PTHR31268:SF29">
    <property type="entry name" value="GALACTINOL--SUCROSE GALACTOSYLTRANSFERASE 1-RELATED"/>
    <property type="match status" value="1"/>
</dbReference>
<organism evidence="2 3">
    <name type="scientific">Buddleja alternifolia</name>
    <dbReference type="NCBI Taxonomy" id="168488"/>
    <lineage>
        <taxon>Eukaryota</taxon>
        <taxon>Viridiplantae</taxon>
        <taxon>Streptophyta</taxon>
        <taxon>Embryophyta</taxon>
        <taxon>Tracheophyta</taxon>
        <taxon>Spermatophyta</taxon>
        <taxon>Magnoliopsida</taxon>
        <taxon>eudicotyledons</taxon>
        <taxon>Gunneridae</taxon>
        <taxon>Pentapetalae</taxon>
        <taxon>asterids</taxon>
        <taxon>lamiids</taxon>
        <taxon>Lamiales</taxon>
        <taxon>Scrophulariaceae</taxon>
        <taxon>Buddlejeae</taxon>
        <taxon>Buddleja</taxon>
    </lineage>
</organism>
<protein>
    <submittedName>
        <fullName evidence="2">Uncharacterized protein</fullName>
    </submittedName>
</protein>
<dbReference type="EMBL" id="WHWC01000003">
    <property type="protein sequence ID" value="KAG8385959.1"/>
    <property type="molecule type" value="Genomic_DNA"/>
</dbReference>
<accession>A0AAV6XTP0</accession>
<evidence type="ECO:0000256" key="1">
    <source>
        <dbReference type="ARBA" id="ARBA00023277"/>
    </source>
</evidence>
<dbReference type="PANTHER" id="PTHR31268">
    <property type="match status" value="1"/>
</dbReference>
<keyword evidence="3" id="KW-1185">Reference proteome</keyword>
<gene>
    <name evidence="2" type="ORF">BUALT_Bualt03G0099400</name>
</gene>
<evidence type="ECO:0000313" key="2">
    <source>
        <dbReference type="EMBL" id="KAG8385959.1"/>
    </source>
</evidence>
<dbReference type="Pfam" id="PF05691">
    <property type="entry name" value="Raffinose_syn"/>
    <property type="match status" value="1"/>
</dbReference>
<comment type="caution">
    <text evidence="2">The sequence shown here is derived from an EMBL/GenBank/DDBJ whole genome shotgun (WGS) entry which is preliminary data.</text>
</comment>
<sequence>MAKLPGRPTCDCLFSDPARDGKSLLKIWNVNEYNGVVGLFNCQGAGELVHLAKDTCVPITLKSKEYGVLTVVSVKEMSNKVAFASIGLTKMFDSGGAIKEISYELEKLGTFYMKVRGCGPFGAYSSVKPKILQVDSEEVEFEYAEASGFSTFDLKIPEQEMYLWNVVAEM</sequence>